<reference evidence="3 4" key="1">
    <citation type="submission" date="2019-01" db="EMBL/GenBank/DDBJ databases">
        <authorList>
            <person name="Chen W.-M."/>
        </authorList>
    </citation>
    <scope>NUCLEOTIDE SEQUENCE [LARGE SCALE GENOMIC DNA]</scope>
    <source>
        <strain evidence="3 4">CCP-6</strain>
    </source>
</reference>
<proteinExistence type="predicted"/>
<keyword evidence="4" id="KW-1185">Reference proteome</keyword>
<dbReference type="EMBL" id="SACL01000005">
    <property type="protein sequence ID" value="RVT95777.1"/>
    <property type="molecule type" value="Genomic_DNA"/>
</dbReference>
<dbReference type="Gene3D" id="1.10.260.40">
    <property type="entry name" value="lambda repressor-like DNA-binding domains"/>
    <property type="match status" value="1"/>
</dbReference>
<dbReference type="SUPFAM" id="SSF47413">
    <property type="entry name" value="lambda repressor-like DNA-binding domains"/>
    <property type="match status" value="1"/>
</dbReference>
<evidence type="ECO:0000259" key="2">
    <source>
        <dbReference type="PROSITE" id="PS50943"/>
    </source>
</evidence>
<dbReference type="InterPro" id="IPR050807">
    <property type="entry name" value="TransReg_Diox_bact_type"/>
</dbReference>
<dbReference type="InterPro" id="IPR014710">
    <property type="entry name" value="RmlC-like_jellyroll"/>
</dbReference>
<dbReference type="SMART" id="SM00530">
    <property type="entry name" value="HTH_XRE"/>
    <property type="match status" value="1"/>
</dbReference>
<dbReference type="GO" id="GO:0003677">
    <property type="term" value="F:DNA binding"/>
    <property type="evidence" value="ECO:0007669"/>
    <property type="project" value="UniProtKB-KW"/>
</dbReference>
<dbReference type="RefSeq" id="WP_127788638.1">
    <property type="nucleotide sequence ID" value="NZ_SACL01000005.1"/>
</dbReference>
<accession>A0A437MDN3</accession>
<evidence type="ECO:0000313" key="4">
    <source>
        <dbReference type="Proteomes" id="UP000282957"/>
    </source>
</evidence>
<dbReference type="GO" id="GO:0005829">
    <property type="term" value="C:cytosol"/>
    <property type="evidence" value="ECO:0007669"/>
    <property type="project" value="TreeGrafter"/>
</dbReference>
<dbReference type="AlphaFoldDB" id="A0A437MDN3"/>
<sequence>MSTDAQLGARIKEFRAARGLSLDGLATQAEVSRAMLSRIERGESSPTAQMLNKICVGLGIGVSALFAAAEAPASPLARHAAQPLWRDPASGYLRRVVSPPGTGSAVDIVEVEFPPGASVGFDNRRMDRACQHVWVLDGTLELTLGEETTRLEQGDCLFMPLDRPIRFHNPSARPTRYAVILHHGARP</sequence>
<dbReference type="InterPro" id="IPR013096">
    <property type="entry name" value="Cupin_2"/>
</dbReference>
<keyword evidence="1" id="KW-0238">DNA-binding</keyword>
<dbReference type="Gene3D" id="2.60.120.10">
    <property type="entry name" value="Jelly Rolls"/>
    <property type="match status" value="1"/>
</dbReference>
<organism evidence="3 4">
    <name type="scientific">Rhodovarius crocodyli</name>
    <dbReference type="NCBI Taxonomy" id="1979269"/>
    <lineage>
        <taxon>Bacteria</taxon>
        <taxon>Pseudomonadati</taxon>
        <taxon>Pseudomonadota</taxon>
        <taxon>Alphaproteobacteria</taxon>
        <taxon>Acetobacterales</taxon>
        <taxon>Roseomonadaceae</taxon>
        <taxon>Rhodovarius</taxon>
    </lineage>
</organism>
<dbReference type="Pfam" id="PF13560">
    <property type="entry name" value="HTH_31"/>
    <property type="match status" value="1"/>
</dbReference>
<dbReference type="GO" id="GO:0003700">
    <property type="term" value="F:DNA-binding transcription factor activity"/>
    <property type="evidence" value="ECO:0007669"/>
    <property type="project" value="TreeGrafter"/>
</dbReference>
<feature type="domain" description="HTH cro/C1-type" evidence="2">
    <location>
        <begin position="11"/>
        <end position="65"/>
    </location>
</feature>
<dbReference type="InterPro" id="IPR011051">
    <property type="entry name" value="RmlC_Cupin_sf"/>
</dbReference>
<dbReference type="PANTHER" id="PTHR46797:SF10">
    <property type="entry name" value="BLR1115 PROTEIN"/>
    <property type="match status" value="1"/>
</dbReference>
<dbReference type="InterPro" id="IPR010982">
    <property type="entry name" value="Lambda_DNA-bd_dom_sf"/>
</dbReference>
<dbReference type="OrthoDB" id="189170at2"/>
<name>A0A437MDN3_9PROT</name>
<dbReference type="PANTHER" id="PTHR46797">
    <property type="entry name" value="HTH-TYPE TRANSCRIPTIONAL REGULATOR"/>
    <property type="match status" value="1"/>
</dbReference>
<comment type="caution">
    <text evidence="3">The sequence shown here is derived from an EMBL/GenBank/DDBJ whole genome shotgun (WGS) entry which is preliminary data.</text>
</comment>
<dbReference type="Pfam" id="PF07883">
    <property type="entry name" value="Cupin_2"/>
    <property type="match status" value="1"/>
</dbReference>
<dbReference type="CDD" id="cd00093">
    <property type="entry name" value="HTH_XRE"/>
    <property type="match status" value="1"/>
</dbReference>
<protein>
    <submittedName>
        <fullName evidence="3">XRE family transcriptional regulator</fullName>
    </submittedName>
</protein>
<dbReference type="SUPFAM" id="SSF51182">
    <property type="entry name" value="RmlC-like cupins"/>
    <property type="match status" value="1"/>
</dbReference>
<gene>
    <name evidence="3" type="ORF">EOD42_16435</name>
</gene>
<evidence type="ECO:0000313" key="3">
    <source>
        <dbReference type="EMBL" id="RVT95777.1"/>
    </source>
</evidence>
<dbReference type="InterPro" id="IPR001387">
    <property type="entry name" value="Cro/C1-type_HTH"/>
</dbReference>
<dbReference type="CDD" id="cd02209">
    <property type="entry name" value="cupin_XRE_C"/>
    <property type="match status" value="1"/>
</dbReference>
<dbReference type="PROSITE" id="PS50943">
    <property type="entry name" value="HTH_CROC1"/>
    <property type="match status" value="1"/>
</dbReference>
<evidence type="ECO:0000256" key="1">
    <source>
        <dbReference type="ARBA" id="ARBA00023125"/>
    </source>
</evidence>
<dbReference type="Proteomes" id="UP000282957">
    <property type="component" value="Unassembled WGS sequence"/>
</dbReference>